<name>S7Q2S6_GLOTA</name>
<evidence type="ECO:0000313" key="4">
    <source>
        <dbReference type="Proteomes" id="UP000030669"/>
    </source>
</evidence>
<dbReference type="InterPro" id="IPR051477">
    <property type="entry name" value="Expansin_CellWall"/>
</dbReference>
<gene>
    <name evidence="3" type="ORF">GLOTRDRAFT_45028</name>
</gene>
<feature type="domain" description="RlpA-like protein double-psi beta-barrel" evidence="2">
    <location>
        <begin position="7"/>
        <end position="91"/>
    </location>
</feature>
<dbReference type="STRING" id="670483.S7Q2S6"/>
<sequence>NSRSSTATWFTPGLGACGANSLSTDFVVALSPSDYAAGAHCFTHITVNFNGAATDATVFDLCPGCAPGSIDLSPAAFSALASLGAGRVKVDWAFA</sequence>
<keyword evidence="1" id="KW-0732">Signal</keyword>
<dbReference type="InterPro" id="IPR036908">
    <property type="entry name" value="RlpA-like_sf"/>
</dbReference>
<keyword evidence="4" id="KW-1185">Reference proteome</keyword>
<dbReference type="Pfam" id="PF03330">
    <property type="entry name" value="DPBB_1"/>
    <property type="match status" value="1"/>
</dbReference>
<dbReference type="InterPro" id="IPR009009">
    <property type="entry name" value="RlpA-like_DPBB"/>
</dbReference>
<dbReference type="PANTHER" id="PTHR31836">
    <property type="match status" value="1"/>
</dbReference>
<dbReference type="OrthoDB" id="406505at2759"/>
<dbReference type="KEGG" id="gtr:GLOTRDRAFT_45028"/>
<accession>S7Q2S6</accession>
<dbReference type="EMBL" id="KB469305">
    <property type="protein sequence ID" value="EPQ53852.1"/>
    <property type="molecule type" value="Genomic_DNA"/>
</dbReference>
<dbReference type="AlphaFoldDB" id="S7Q2S6"/>
<evidence type="ECO:0000256" key="1">
    <source>
        <dbReference type="ARBA" id="ARBA00022729"/>
    </source>
</evidence>
<dbReference type="HOGENOM" id="CLU_047639_6_1_1"/>
<dbReference type="GeneID" id="19306318"/>
<dbReference type="OMA" id="DATWYNP"/>
<reference evidence="3 4" key="1">
    <citation type="journal article" date="2012" name="Science">
        <title>The Paleozoic origin of enzymatic lignin decomposition reconstructed from 31 fungal genomes.</title>
        <authorList>
            <person name="Floudas D."/>
            <person name="Binder M."/>
            <person name="Riley R."/>
            <person name="Barry K."/>
            <person name="Blanchette R.A."/>
            <person name="Henrissat B."/>
            <person name="Martinez A.T."/>
            <person name="Otillar R."/>
            <person name="Spatafora J.W."/>
            <person name="Yadav J.S."/>
            <person name="Aerts A."/>
            <person name="Benoit I."/>
            <person name="Boyd A."/>
            <person name="Carlson A."/>
            <person name="Copeland A."/>
            <person name="Coutinho P.M."/>
            <person name="de Vries R.P."/>
            <person name="Ferreira P."/>
            <person name="Findley K."/>
            <person name="Foster B."/>
            <person name="Gaskell J."/>
            <person name="Glotzer D."/>
            <person name="Gorecki P."/>
            <person name="Heitman J."/>
            <person name="Hesse C."/>
            <person name="Hori C."/>
            <person name="Igarashi K."/>
            <person name="Jurgens J.A."/>
            <person name="Kallen N."/>
            <person name="Kersten P."/>
            <person name="Kohler A."/>
            <person name="Kuees U."/>
            <person name="Kumar T.K.A."/>
            <person name="Kuo A."/>
            <person name="LaButti K."/>
            <person name="Larrondo L.F."/>
            <person name="Lindquist E."/>
            <person name="Ling A."/>
            <person name="Lombard V."/>
            <person name="Lucas S."/>
            <person name="Lundell T."/>
            <person name="Martin R."/>
            <person name="McLaughlin D.J."/>
            <person name="Morgenstern I."/>
            <person name="Morin E."/>
            <person name="Murat C."/>
            <person name="Nagy L.G."/>
            <person name="Nolan M."/>
            <person name="Ohm R.A."/>
            <person name="Patyshakuliyeva A."/>
            <person name="Rokas A."/>
            <person name="Ruiz-Duenas F.J."/>
            <person name="Sabat G."/>
            <person name="Salamov A."/>
            <person name="Samejima M."/>
            <person name="Schmutz J."/>
            <person name="Slot J.C."/>
            <person name="St John F."/>
            <person name="Stenlid J."/>
            <person name="Sun H."/>
            <person name="Sun S."/>
            <person name="Syed K."/>
            <person name="Tsang A."/>
            <person name="Wiebenga A."/>
            <person name="Young D."/>
            <person name="Pisabarro A."/>
            <person name="Eastwood D.C."/>
            <person name="Martin F."/>
            <person name="Cullen D."/>
            <person name="Grigoriev I.V."/>
            <person name="Hibbett D.S."/>
        </authorList>
    </citation>
    <scope>NUCLEOTIDE SEQUENCE [LARGE SCALE GENOMIC DNA]</scope>
    <source>
        <strain evidence="3 4">ATCC 11539</strain>
    </source>
</reference>
<dbReference type="PANTHER" id="PTHR31836:SF25">
    <property type="entry name" value="RLPA-LIKE PROTEIN DOUBLE-PSI BETA-BARREL DOMAIN-CONTAINING PROTEIN"/>
    <property type="match status" value="1"/>
</dbReference>
<organism evidence="3 4">
    <name type="scientific">Gloeophyllum trabeum (strain ATCC 11539 / FP-39264 / Madison 617)</name>
    <name type="common">Brown rot fungus</name>
    <dbReference type="NCBI Taxonomy" id="670483"/>
    <lineage>
        <taxon>Eukaryota</taxon>
        <taxon>Fungi</taxon>
        <taxon>Dikarya</taxon>
        <taxon>Basidiomycota</taxon>
        <taxon>Agaricomycotina</taxon>
        <taxon>Agaricomycetes</taxon>
        <taxon>Gloeophyllales</taxon>
        <taxon>Gloeophyllaceae</taxon>
        <taxon>Gloeophyllum</taxon>
    </lineage>
</organism>
<protein>
    <submittedName>
        <fullName evidence="3">Riboflavine-aldehyde-forming enzyme</fullName>
    </submittedName>
</protein>
<feature type="non-terminal residue" evidence="3">
    <location>
        <position position="1"/>
    </location>
</feature>
<dbReference type="Proteomes" id="UP000030669">
    <property type="component" value="Unassembled WGS sequence"/>
</dbReference>
<dbReference type="SUPFAM" id="SSF50685">
    <property type="entry name" value="Barwin-like endoglucanases"/>
    <property type="match status" value="1"/>
</dbReference>
<evidence type="ECO:0000313" key="3">
    <source>
        <dbReference type="EMBL" id="EPQ53852.1"/>
    </source>
</evidence>
<dbReference type="Gene3D" id="2.40.40.10">
    <property type="entry name" value="RlpA-like domain"/>
    <property type="match status" value="1"/>
</dbReference>
<evidence type="ECO:0000259" key="2">
    <source>
        <dbReference type="Pfam" id="PF03330"/>
    </source>
</evidence>
<dbReference type="CDD" id="cd22191">
    <property type="entry name" value="DPBB_RlpA_EXP_N-like"/>
    <property type="match status" value="1"/>
</dbReference>
<proteinExistence type="predicted"/>
<dbReference type="RefSeq" id="XP_007867722.1">
    <property type="nucleotide sequence ID" value="XM_007869531.1"/>
</dbReference>